<name>A0A6A3L2H9_9STRA</name>
<dbReference type="Pfam" id="PF13384">
    <property type="entry name" value="HTH_23"/>
    <property type="match status" value="1"/>
</dbReference>
<sequence>MKKRARVQRTLRQRIELLKKWRDNPDWTIEDAVRELGVKESTLRDWKRRYWHRLDEIVCDDFMRAKGAGPKRKMKQYEGRVLAYFDKLEEGPQRFNN</sequence>
<evidence type="ECO:0000313" key="2">
    <source>
        <dbReference type="EMBL" id="KAE9334166.1"/>
    </source>
</evidence>
<dbReference type="EMBL" id="QXFU01000998">
    <property type="protein sequence ID" value="KAE9013806.1"/>
    <property type="molecule type" value="Genomic_DNA"/>
</dbReference>
<accession>A0A6A3L2H9</accession>
<evidence type="ECO:0000313" key="1">
    <source>
        <dbReference type="EMBL" id="KAE9013806.1"/>
    </source>
</evidence>
<dbReference type="AlphaFoldDB" id="A0A6A3L2H9"/>
<dbReference type="EMBL" id="QXFT01000869">
    <property type="protein sequence ID" value="KAE9334166.1"/>
    <property type="molecule type" value="Genomic_DNA"/>
</dbReference>
<dbReference type="InterPro" id="IPR009057">
    <property type="entry name" value="Homeodomain-like_sf"/>
</dbReference>
<dbReference type="OrthoDB" id="129665at2759"/>
<gene>
    <name evidence="1" type="ORF">PR002_g14403</name>
    <name evidence="2" type="ORF">PR003_g13656</name>
</gene>
<comment type="caution">
    <text evidence="1">The sequence shown here is derived from an EMBL/GenBank/DDBJ whole genome shotgun (WGS) entry which is preliminary data.</text>
</comment>
<protein>
    <submittedName>
        <fullName evidence="1">Uncharacterized protein</fullName>
    </submittedName>
</protein>
<evidence type="ECO:0000313" key="4">
    <source>
        <dbReference type="Proteomes" id="UP000435112"/>
    </source>
</evidence>
<organism evidence="1 4">
    <name type="scientific">Phytophthora rubi</name>
    <dbReference type="NCBI Taxonomy" id="129364"/>
    <lineage>
        <taxon>Eukaryota</taxon>
        <taxon>Sar</taxon>
        <taxon>Stramenopiles</taxon>
        <taxon>Oomycota</taxon>
        <taxon>Peronosporomycetes</taxon>
        <taxon>Peronosporales</taxon>
        <taxon>Peronosporaceae</taxon>
        <taxon>Phytophthora</taxon>
    </lineage>
</organism>
<dbReference type="Gene3D" id="1.10.10.60">
    <property type="entry name" value="Homeodomain-like"/>
    <property type="match status" value="1"/>
</dbReference>
<dbReference type="Proteomes" id="UP000434957">
    <property type="component" value="Unassembled WGS sequence"/>
</dbReference>
<dbReference type="Proteomes" id="UP000435112">
    <property type="component" value="Unassembled WGS sequence"/>
</dbReference>
<evidence type="ECO:0000313" key="3">
    <source>
        <dbReference type="Proteomes" id="UP000434957"/>
    </source>
</evidence>
<reference evidence="1 4" key="1">
    <citation type="submission" date="2018-09" db="EMBL/GenBank/DDBJ databases">
        <title>Genomic investigation of the strawberry pathogen Phytophthora fragariae indicates pathogenicity is determined by transcriptional variation in three key races.</title>
        <authorList>
            <person name="Adams T.M."/>
            <person name="Armitage A.D."/>
            <person name="Sobczyk M.K."/>
            <person name="Bates H.J."/>
            <person name="Dunwell J.M."/>
            <person name="Nellist C.F."/>
            <person name="Harrison R.J."/>
        </authorList>
    </citation>
    <scope>NUCLEOTIDE SEQUENCE [LARGE SCALE GENOMIC DNA]</scope>
    <source>
        <strain evidence="1 4">SCRP324</strain>
        <strain evidence="2 3">SCRP333</strain>
    </source>
</reference>
<proteinExistence type="predicted"/>
<keyword evidence="3" id="KW-1185">Reference proteome</keyword>
<dbReference type="SUPFAM" id="SSF46689">
    <property type="entry name" value="Homeodomain-like"/>
    <property type="match status" value="1"/>
</dbReference>